<organism evidence="1">
    <name type="scientific">Salmonella enterica</name>
    <name type="common">Salmonella choleraesuis</name>
    <dbReference type="NCBI Taxonomy" id="28901"/>
    <lineage>
        <taxon>Bacteria</taxon>
        <taxon>Pseudomonadati</taxon>
        <taxon>Pseudomonadota</taxon>
        <taxon>Gammaproteobacteria</taxon>
        <taxon>Enterobacterales</taxon>
        <taxon>Enterobacteriaceae</taxon>
        <taxon>Salmonella</taxon>
    </lineage>
</organism>
<gene>
    <name evidence="1" type="ORF">G5T75_003351</name>
</gene>
<evidence type="ECO:0000313" key="1">
    <source>
        <dbReference type="EMBL" id="HAF8579411.1"/>
    </source>
</evidence>
<reference evidence="1" key="1">
    <citation type="journal article" date="2018" name="Genome Biol.">
        <title>SKESA: strategic k-mer extension for scrupulous assemblies.</title>
        <authorList>
            <person name="Souvorov A."/>
            <person name="Agarwala R."/>
            <person name="Lipman D.J."/>
        </authorList>
    </citation>
    <scope>NUCLEOTIDE SEQUENCE</scope>
    <source>
        <strain evidence="1">MA.MZ045</strain>
    </source>
</reference>
<dbReference type="EMBL" id="DAAWNC010000008">
    <property type="protein sequence ID" value="HAF8579411.1"/>
    <property type="molecule type" value="Genomic_DNA"/>
</dbReference>
<protein>
    <submittedName>
        <fullName evidence="1">Uncharacterized protein</fullName>
    </submittedName>
</protein>
<dbReference type="AlphaFoldDB" id="A0A754AZX5"/>
<accession>A0A754AZX5</accession>
<name>A0A754AZX5_SALER</name>
<reference evidence="1" key="2">
    <citation type="submission" date="2020-02" db="EMBL/GenBank/DDBJ databases">
        <authorList>
            <consortium name="NCBI Pathogen Detection Project"/>
        </authorList>
    </citation>
    <scope>NUCLEOTIDE SEQUENCE</scope>
    <source>
        <strain evidence="1">MA.MZ045</strain>
    </source>
</reference>
<sequence>MKVNIEVTASDVNVKASYDKKLLVEVCGADLEELIERVGESSVLASMGEKTIAFWFNQNSKLDIKKFFDNCYHDDLAEYLQTKGWTVSKES</sequence>
<comment type="caution">
    <text evidence="1">The sequence shown here is derived from an EMBL/GenBank/DDBJ whole genome shotgun (WGS) entry which is preliminary data.</text>
</comment>
<dbReference type="RefSeq" id="WP_079791521.1">
    <property type="nucleotide sequence ID" value="NZ_MXLQ01000006.1"/>
</dbReference>
<proteinExistence type="predicted"/>